<protein>
    <submittedName>
        <fullName evidence="3">Uncharacterized protein</fullName>
    </submittedName>
</protein>
<keyword evidence="1" id="KW-0175">Coiled coil</keyword>
<dbReference type="Proteomes" id="UP000027920">
    <property type="component" value="Unassembled WGS sequence"/>
</dbReference>
<feature type="region of interest" description="Disordered" evidence="2">
    <location>
        <begin position="596"/>
        <end position="686"/>
    </location>
</feature>
<dbReference type="HOGENOM" id="CLU_401154_0_0_1"/>
<organism evidence="3 4">
    <name type="scientific">Exophiala aquamarina CBS 119918</name>
    <dbReference type="NCBI Taxonomy" id="1182545"/>
    <lineage>
        <taxon>Eukaryota</taxon>
        <taxon>Fungi</taxon>
        <taxon>Dikarya</taxon>
        <taxon>Ascomycota</taxon>
        <taxon>Pezizomycotina</taxon>
        <taxon>Eurotiomycetes</taxon>
        <taxon>Chaetothyriomycetidae</taxon>
        <taxon>Chaetothyriales</taxon>
        <taxon>Herpotrichiellaceae</taxon>
        <taxon>Exophiala</taxon>
    </lineage>
</organism>
<feature type="compositionally biased region" description="Basic and acidic residues" evidence="2">
    <location>
        <begin position="672"/>
        <end position="686"/>
    </location>
</feature>
<keyword evidence="4" id="KW-1185">Reference proteome</keyword>
<feature type="region of interest" description="Disordered" evidence="2">
    <location>
        <begin position="516"/>
        <end position="561"/>
    </location>
</feature>
<gene>
    <name evidence="3" type="ORF">A1O9_04150</name>
</gene>
<feature type="compositionally biased region" description="Polar residues" evidence="2">
    <location>
        <begin position="522"/>
        <end position="532"/>
    </location>
</feature>
<dbReference type="RefSeq" id="XP_013261896.1">
    <property type="nucleotide sequence ID" value="XM_013406442.1"/>
</dbReference>
<evidence type="ECO:0000256" key="1">
    <source>
        <dbReference type="SAM" id="Coils"/>
    </source>
</evidence>
<reference evidence="3 4" key="1">
    <citation type="submission" date="2013-03" db="EMBL/GenBank/DDBJ databases">
        <title>The Genome Sequence of Exophiala aquamarina CBS 119918.</title>
        <authorList>
            <consortium name="The Broad Institute Genomics Platform"/>
            <person name="Cuomo C."/>
            <person name="de Hoog S."/>
            <person name="Gorbushina A."/>
            <person name="Walker B."/>
            <person name="Young S.K."/>
            <person name="Zeng Q."/>
            <person name="Gargeya S."/>
            <person name="Fitzgerald M."/>
            <person name="Haas B."/>
            <person name="Abouelleil A."/>
            <person name="Allen A.W."/>
            <person name="Alvarado L."/>
            <person name="Arachchi H.M."/>
            <person name="Berlin A.M."/>
            <person name="Chapman S.B."/>
            <person name="Gainer-Dewar J."/>
            <person name="Goldberg J."/>
            <person name="Griggs A."/>
            <person name="Gujja S."/>
            <person name="Hansen M."/>
            <person name="Howarth C."/>
            <person name="Imamovic A."/>
            <person name="Ireland A."/>
            <person name="Larimer J."/>
            <person name="McCowan C."/>
            <person name="Murphy C."/>
            <person name="Pearson M."/>
            <person name="Poon T.W."/>
            <person name="Priest M."/>
            <person name="Roberts A."/>
            <person name="Saif S."/>
            <person name="Shea T."/>
            <person name="Sisk P."/>
            <person name="Sykes S."/>
            <person name="Wortman J."/>
            <person name="Nusbaum C."/>
            <person name="Birren B."/>
        </authorList>
    </citation>
    <scope>NUCLEOTIDE SEQUENCE [LARGE SCALE GENOMIC DNA]</scope>
    <source>
        <strain evidence="3 4">CBS 119918</strain>
    </source>
</reference>
<sequence>MEPNQKEITLRKLHNPLMDHVSDPMNSANLPSNRPHRSTKQPKHNPTTISDESEEEAKHNKRLKGVNDVDAEYKPTNSGKTQPTQREYYEEALTSVKGKEQENSGFGPADAEAADWTQPWLPKDLKDAHRRIVKLTQERNTIKSVKQTIKKRNTELREEAEKQKFKFQELSDQLQAANEKNRDLERTFREIQDEQLRLIGKDKIPCEPDSEVSADLAKIFRSSKSWASRWSIADWTDLSDSEIGGIISCVRKVADEPLATERFTKLMESKQVPPRMITNALINRFICHFTLQSPFKHLLWNEHDQNDSTVETASKGAANKLRVNILRAIDRPRSTAEPQYPSTESDKAIHRRAAMHCGKVTLWILSQSNLLLRPVEQDQQRTHRYIELLTIVTDALSLSRSLSHQYPFIGVFFLDDEEMKNQLFKINHPVFQAHRGMKLREDEEDDDGHDPRDLGILDWPLDFVVEPCIKRAGDDEGENYEDSKILHKAIVWMVSDAELNQSTRIQRKKAPLLKDWAHKRTSTGQNDVSNIPTTPPLNPIRDHGNAENQRKGESKKSRVGYDQAFPKIAKNNTLGDPLICTRETIRQTVVAENFGSSSLLQGPRKKTVKSSQPESRTPETKSGEFQHDDSTNMGQAADDNQGRGRTPSADNLSKKRKRSNAEGSDGSSGRARNREDIPPRQIKREY</sequence>
<feature type="region of interest" description="Disordered" evidence="2">
    <location>
        <begin position="1"/>
        <end position="90"/>
    </location>
</feature>
<comment type="caution">
    <text evidence="3">The sequence shown here is derived from an EMBL/GenBank/DDBJ whole genome shotgun (WGS) entry which is preliminary data.</text>
</comment>
<dbReference type="VEuPathDB" id="FungiDB:A1O9_04150"/>
<feature type="compositionally biased region" description="Basic and acidic residues" evidence="2">
    <location>
        <begin position="616"/>
        <end position="630"/>
    </location>
</feature>
<feature type="compositionally biased region" description="Basic and acidic residues" evidence="2">
    <location>
        <begin position="1"/>
        <end position="10"/>
    </location>
</feature>
<proteinExistence type="predicted"/>
<evidence type="ECO:0000313" key="3">
    <source>
        <dbReference type="EMBL" id="KEF59306.1"/>
    </source>
</evidence>
<feature type="compositionally biased region" description="Polar residues" evidence="2">
    <location>
        <begin position="75"/>
        <end position="85"/>
    </location>
</feature>
<evidence type="ECO:0000313" key="4">
    <source>
        <dbReference type="Proteomes" id="UP000027920"/>
    </source>
</evidence>
<dbReference type="GeneID" id="25279083"/>
<dbReference type="OrthoDB" id="4121314at2759"/>
<accession>A0A072PHJ5</accession>
<dbReference type="AlphaFoldDB" id="A0A072PHJ5"/>
<dbReference type="EMBL" id="AMGV01000003">
    <property type="protein sequence ID" value="KEF59306.1"/>
    <property type="molecule type" value="Genomic_DNA"/>
</dbReference>
<feature type="compositionally biased region" description="Basic and acidic residues" evidence="2">
    <location>
        <begin position="540"/>
        <end position="556"/>
    </location>
</feature>
<feature type="coiled-coil region" evidence="1">
    <location>
        <begin position="146"/>
        <end position="197"/>
    </location>
</feature>
<name>A0A072PHJ5_9EURO</name>
<evidence type="ECO:0000256" key="2">
    <source>
        <dbReference type="SAM" id="MobiDB-lite"/>
    </source>
</evidence>
<feature type="compositionally biased region" description="Basic residues" evidence="2">
    <location>
        <begin position="34"/>
        <end position="43"/>
    </location>
</feature>